<dbReference type="InterPro" id="IPR000182">
    <property type="entry name" value="GNAT_dom"/>
</dbReference>
<dbReference type="SUPFAM" id="SSF55729">
    <property type="entry name" value="Acyl-CoA N-acyltransferases (Nat)"/>
    <property type="match status" value="1"/>
</dbReference>
<dbReference type="Gene3D" id="3.40.630.30">
    <property type="match status" value="1"/>
</dbReference>
<keyword evidence="2" id="KW-0012">Acyltransferase</keyword>
<sequence>MARLRPYAPDDLDALYRICLLTGDAGKDASALYRDPQLVGHIYAAPYGVLEPEHAFVVEDEGGVAGYIVGTHDSEAFSDRMERDWWPALRRRYADATGLNAADRQRIGTIMRPERQPAQLTAPCPAHIHMNLLPHLRGRGIGSRLLGTWIEQARAAGVRGIHLGASATNAGGIAFWTRSGFAPALQTKGAVWFTMELGSRAGRTGSG</sequence>
<dbReference type="InterPro" id="IPR016181">
    <property type="entry name" value="Acyl_CoA_acyltransferase"/>
</dbReference>
<dbReference type="InterPro" id="IPR051822">
    <property type="entry name" value="Glycosyl_Hydrolase_84"/>
</dbReference>
<evidence type="ECO:0000313" key="3">
    <source>
        <dbReference type="Proteomes" id="UP001595613"/>
    </source>
</evidence>
<dbReference type="Proteomes" id="UP001595613">
    <property type="component" value="Unassembled WGS sequence"/>
</dbReference>
<dbReference type="PANTHER" id="PTHR13170:SF16">
    <property type="entry name" value="PROTEIN O-GLCNACASE"/>
    <property type="match status" value="1"/>
</dbReference>
<dbReference type="Pfam" id="PF00583">
    <property type="entry name" value="Acetyltransf_1"/>
    <property type="match status" value="1"/>
</dbReference>
<dbReference type="EC" id="2.3.1.-" evidence="2"/>
<keyword evidence="3" id="KW-1185">Reference proteome</keyword>
<dbReference type="EMBL" id="JBHRYD010000005">
    <property type="protein sequence ID" value="MFC3704770.1"/>
    <property type="molecule type" value="Genomic_DNA"/>
</dbReference>
<name>A0ABV7X3U3_9HYPH</name>
<dbReference type="PANTHER" id="PTHR13170">
    <property type="entry name" value="O-GLCNACASE"/>
    <property type="match status" value="1"/>
</dbReference>
<dbReference type="RefSeq" id="WP_380096498.1">
    <property type="nucleotide sequence ID" value="NZ_JBHRYD010000005.1"/>
</dbReference>
<dbReference type="CDD" id="cd04301">
    <property type="entry name" value="NAT_SF"/>
    <property type="match status" value="1"/>
</dbReference>
<proteinExistence type="predicted"/>
<organism evidence="2 3">
    <name type="scientific">Devosia honganensis</name>
    <dbReference type="NCBI Taxonomy" id="1610527"/>
    <lineage>
        <taxon>Bacteria</taxon>
        <taxon>Pseudomonadati</taxon>
        <taxon>Pseudomonadota</taxon>
        <taxon>Alphaproteobacteria</taxon>
        <taxon>Hyphomicrobiales</taxon>
        <taxon>Devosiaceae</taxon>
        <taxon>Devosia</taxon>
    </lineage>
</organism>
<evidence type="ECO:0000313" key="2">
    <source>
        <dbReference type="EMBL" id="MFC3704770.1"/>
    </source>
</evidence>
<gene>
    <name evidence="2" type="ORF">ACFOOL_08380</name>
</gene>
<evidence type="ECO:0000259" key="1">
    <source>
        <dbReference type="PROSITE" id="PS51186"/>
    </source>
</evidence>
<dbReference type="PROSITE" id="PS51186">
    <property type="entry name" value="GNAT"/>
    <property type="match status" value="1"/>
</dbReference>
<feature type="domain" description="N-acetyltransferase" evidence="1">
    <location>
        <begin position="2"/>
        <end position="198"/>
    </location>
</feature>
<comment type="caution">
    <text evidence="2">The sequence shown here is derived from an EMBL/GenBank/DDBJ whole genome shotgun (WGS) entry which is preliminary data.</text>
</comment>
<reference evidence="3" key="1">
    <citation type="journal article" date="2019" name="Int. J. Syst. Evol. Microbiol.">
        <title>The Global Catalogue of Microorganisms (GCM) 10K type strain sequencing project: providing services to taxonomists for standard genome sequencing and annotation.</title>
        <authorList>
            <consortium name="The Broad Institute Genomics Platform"/>
            <consortium name="The Broad Institute Genome Sequencing Center for Infectious Disease"/>
            <person name="Wu L."/>
            <person name="Ma J."/>
        </authorList>
    </citation>
    <scope>NUCLEOTIDE SEQUENCE [LARGE SCALE GENOMIC DNA]</scope>
    <source>
        <strain evidence="3">KCTC 42281</strain>
    </source>
</reference>
<protein>
    <submittedName>
        <fullName evidence="2">GNAT family N-acetyltransferase</fullName>
        <ecNumber evidence="2">2.3.1.-</ecNumber>
    </submittedName>
</protein>
<dbReference type="GO" id="GO:0016746">
    <property type="term" value="F:acyltransferase activity"/>
    <property type="evidence" value="ECO:0007669"/>
    <property type="project" value="UniProtKB-KW"/>
</dbReference>
<accession>A0ABV7X3U3</accession>
<keyword evidence="2" id="KW-0808">Transferase</keyword>